<sequence length="58" mass="6447">PPHSNNILTIKVPDLQTVMERVTTIEGCEMEGIEYKTFGRVAGVQISGVRIAVFQEDE</sequence>
<accession>A0A9W7C5E7</accession>
<evidence type="ECO:0000313" key="2">
    <source>
        <dbReference type="Proteomes" id="UP001162640"/>
    </source>
</evidence>
<proteinExistence type="predicted"/>
<name>A0A9W7C5E7_9STRA</name>
<feature type="non-terminal residue" evidence="1">
    <location>
        <position position="1"/>
    </location>
</feature>
<evidence type="ECO:0000313" key="1">
    <source>
        <dbReference type="EMBL" id="GMH98365.1"/>
    </source>
</evidence>
<gene>
    <name evidence="1" type="ORF">TL16_g13404</name>
</gene>
<dbReference type="Proteomes" id="UP001162640">
    <property type="component" value="Unassembled WGS sequence"/>
</dbReference>
<dbReference type="AlphaFoldDB" id="A0A9W7C5E7"/>
<reference evidence="2" key="1">
    <citation type="journal article" date="2023" name="Commun. Biol.">
        <title>Genome analysis of Parmales, the sister group of diatoms, reveals the evolutionary specialization of diatoms from phago-mixotrophs to photoautotrophs.</title>
        <authorList>
            <person name="Ban H."/>
            <person name="Sato S."/>
            <person name="Yoshikawa S."/>
            <person name="Yamada K."/>
            <person name="Nakamura Y."/>
            <person name="Ichinomiya M."/>
            <person name="Sato N."/>
            <person name="Blanc-Mathieu R."/>
            <person name="Endo H."/>
            <person name="Kuwata A."/>
            <person name="Ogata H."/>
        </authorList>
    </citation>
    <scope>NUCLEOTIDE SEQUENCE [LARGE SCALE GENOMIC DNA]</scope>
</reference>
<organism evidence="1 2">
    <name type="scientific">Triparma laevis f. inornata</name>
    <dbReference type="NCBI Taxonomy" id="1714386"/>
    <lineage>
        <taxon>Eukaryota</taxon>
        <taxon>Sar</taxon>
        <taxon>Stramenopiles</taxon>
        <taxon>Ochrophyta</taxon>
        <taxon>Bolidophyceae</taxon>
        <taxon>Parmales</taxon>
        <taxon>Triparmaceae</taxon>
        <taxon>Triparma</taxon>
    </lineage>
</organism>
<dbReference type="EMBL" id="BLQM01000853">
    <property type="protein sequence ID" value="GMH98365.1"/>
    <property type="molecule type" value="Genomic_DNA"/>
</dbReference>
<comment type="caution">
    <text evidence="1">The sequence shown here is derived from an EMBL/GenBank/DDBJ whole genome shotgun (WGS) entry which is preliminary data.</text>
</comment>
<protein>
    <submittedName>
        <fullName evidence="1">Uncharacterized protein</fullName>
    </submittedName>
</protein>